<keyword evidence="1" id="KW-0812">Transmembrane</keyword>
<evidence type="ECO:0000313" key="2">
    <source>
        <dbReference type="EMBL" id="GAF90622.1"/>
    </source>
</evidence>
<dbReference type="EMBL" id="BARS01018090">
    <property type="protein sequence ID" value="GAF90622.1"/>
    <property type="molecule type" value="Genomic_DNA"/>
</dbReference>
<reference evidence="2" key="1">
    <citation type="journal article" date="2014" name="Front. Microbiol.">
        <title>High frequency of phylogenetically diverse reductive dehalogenase-homologous genes in deep subseafloor sedimentary metagenomes.</title>
        <authorList>
            <person name="Kawai M."/>
            <person name="Futagami T."/>
            <person name="Toyoda A."/>
            <person name="Takaki Y."/>
            <person name="Nishi S."/>
            <person name="Hori S."/>
            <person name="Arai W."/>
            <person name="Tsubouchi T."/>
            <person name="Morono Y."/>
            <person name="Uchiyama I."/>
            <person name="Ito T."/>
            <person name="Fujiyama A."/>
            <person name="Inagaki F."/>
            <person name="Takami H."/>
        </authorList>
    </citation>
    <scope>NUCLEOTIDE SEQUENCE</scope>
    <source>
        <strain evidence="2">Expedition CK06-06</strain>
    </source>
</reference>
<comment type="caution">
    <text evidence="2">The sequence shown here is derived from an EMBL/GenBank/DDBJ whole genome shotgun (WGS) entry which is preliminary data.</text>
</comment>
<sequence length="43" mass="4757">GIITFPLEKEYFGVKVTVLRNTISFFIALIIAVVTGILFGEIL</sequence>
<organism evidence="2">
    <name type="scientific">marine sediment metagenome</name>
    <dbReference type="NCBI Taxonomy" id="412755"/>
    <lineage>
        <taxon>unclassified sequences</taxon>
        <taxon>metagenomes</taxon>
        <taxon>ecological metagenomes</taxon>
    </lineage>
</organism>
<accession>X0TR40</accession>
<gene>
    <name evidence="2" type="ORF">S01H1_29495</name>
</gene>
<protein>
    <recommendedName>
        <fullName evidence="3">Permease</fullName>
    </recommendedName>
</protein>
<dbReference type="AlphaFoldDB" id="X0TR40"/>
<keyword evidence="1" id="KW-1133">Transmembrane helix</keyword>
<evidence type="ECO:0000256" key="1">
    <source>
        <dbReference type="SAM" id="Phobius"/>
    </source>
</evidence>
<feature type="non-terminal residue" evidence="2">
    <location>
        <position position="1"/>
    </location>
</feature>
<evidence type="ECO:0008006" key="3">
    <source>
        <dbReference type="Google" id="ProtNLM"/>
    </source>
</evidence>
<name>X0TR40_9ZZZZ</name>
<proteinExistence type="predicted"/>
<feature type="transmembrane region" description="Helical" evidence="1">
    <location>
        <begin position="22"/>
        <end position="40"/>
    </location>
</feature>
<keyword evidence="1" id="KW-0472">Membrane</keyword>